<dbReference type="SMART" id="SM00342">
    <property type="entry name" value="HTH_ARAC"/>
    <property type="match status" value="1"/>
</dbReference>
<feature type="domain" description="Histidine kinase" evidence="11">
    <location>
        <begin position="423"/>
        <end position="640"/>
    </location>
</feature>
<dbReference type="Pfam" id="PF00072">
    <property type="entry name" value="Response_reg"/>
    <property type="match status" value="1"/>
</dbReference>
<dbReference type="SMART" id="SM00448">
    <property type="entry name" value="REC"/>
    <property type="match status" value="1"/>
</dbReference>
<dbReference type="CDD" id="cd00082">
    <property type="entry name" value="HisKA"/>
    <property type="match status" value="1"/>
</dbReference>
<dbReference type="GO" id="GO:0003700">
    <property type="term" value="F:DNA-binding transcription factor activity"/>
    <property type="evidence" value="ECO:0007669"/>
    <property type="project" value="InterPro"/>
</dbReference>
<dbReference type="CDD" id="cd00075">
    <property type="entry name" value="HATPase"/>
    <property type="match status" value="1"/>
</dbReference>
<dbReference type="PRINTS" id="PR00344">
    <property type="entry name" value="BCTRLSENSOR"/>
</dbReference>
<dbReference type="PANTHER" id="PTHR43547:SF2">
    <property type="entry name" value="HYBRID SIGNAL TRANSDUCTION HISTIDINE KINASE C"/>
    <property type="match status" value="1"/>
</dbReference>
<evidence type="ECO:0000256" key="9">
    <source>
        <dbReference type="SAM" id="Phobius"/>
    </source>
</evidence>
<reference evidence="13 14" key="1">
    <citation type="submission" date="2011-04" db="EMBL/GenBank/DDBJ databases">
        <title>The Genome Sequence of Dysgonomonas gadei ATCC BAA-286.</title>
        <authorList>
            <consortium name="The Broad Institute Genome Sequencing Platform"/>
            <person name="Earl A."/>
            <person name="Ward D."/>
            <person name="Feldgarden M."/>
            <person name="Gevers D."/>
            <person name="Pudlo N."/>
            <person name="Martens E."/>
            <person name="Allen-Vercoe E."/>
            <person name="Young S.K."/>
            <person name="Zeng Q."/>
            <person name="Gargeya S."/>
            <person name="Fitzgerald M."/>
            <person name="Haas B."/>
            <person name="Abouelleil A."/>
            <person name="Alvarado L."/>
            <person name="Arachchi H.M."/>
            <person name="Berlin A."/>
            <person name="Brown A."/>
            <person name="Chapman S.B."/>
            <person name="Chen Z."/>
            <person name="Dunbar C."/>
            <person name="Freedman E."/>
            <person name="Gearin G."/>
            <person name="Gellesch M."/>
            <person name="Goldberg J."/>
            <person name="Griggs A."/>
            <person name="Gujja S."/>
            <person name="Heiman D."/>
            <person name="Howarth C."/>
            <person name="Larson L."/>
            <person name="Lui A."/>
            <person name="MacDonald P.J.P."/>
            <person name="Mehta T."/>
            <person name="Montmayeur A."/>
            <person name="Murphy C."/>
            <person name="Neiman D."/>
            <person name="Pearson M."/>
            <person name="Priest M."/>
            <person name="Roberts A."/>
            <person name="Saif S."/>
            <person name="Shea T."/>
            <person name="Shenoy N."/>
            <person name="Sisk P."/>
            <person name="Stolte C."/>
            <person name="Sykes S."/>
            <person name="Yandava C."/>
            <person name="Wortman J."/>
            <person name="Nusbaum C."/>
            <person name="Birren B."/>
        </authorList>
    </citation>
    <scope>NUCLEOTIDE SEQUENCE [LARGE SCALE GENOMIC DNA]</scope>
    <source>
        <strain evidence="13 14">ATCC BAA-286</strain>
    </source>
</reference>
<evidence type="ECO:0000256" key="4">
    <source>
        <dbReference type="ARBA" id="ARBA00023015"/>
    </source>
</evidence>
<dbReference type="Gene3D" id="3.40.50.2300">
    <property type="match status" value="3"/>
</dbReference>
<comment type="caution">
    <text evidence="13">The sequence shown here is derived from an EMBL/GenBank/DDBJ whole genome shotgun (WGS) entry which is preliminary data.</text>
</comment>
<evidence type="ECO:0000259" key="10">
    <source>
        <dbReference type="PROSITE" id="PS01124"/>
    </source>
</evidence>
<dbReference type="GO" id="GO:0043565">
    <property type="term" value="F:sequence-specific DNA binding"/>
    <property type="evidence" value="ECO:0007669"/>
    <property type="project" value="InterPro"/>
</dbReference>
<dbReference type="Gene3D" id="1.10.287.130">
    <property type="match status" value="1"/>
</dbReference>
<dbReference type="Pfam" id="PF13407">
    <property type="entry name" value="Peripla_BP_4"/>
    <property type="match status" value="1"/>
</dbReference>
<dbReference type="PANTHER" id="PTHR43547">
    <property type="entry name" value="TWO-COMPONENT HISTIDINE KINASE"/>
    <property type="match status" value="1"/>
</dbReference>
<dbReference type="SUPFAM" id="SSF47384">
    <property type="entry name" value="Homodimeric domain of signal transducing histidine kinase"/>
    <property type="match status" value="1"/>
</dbReference>
<keyword evidence="3 7" id="KW-0597">Phosphoprotein</keyword>
<dbReference type="PROSITE" id="PS01124">
    <property type="entry name" value="HTH_ARAC_FAMILY_2"/>
    <property type="match status" value="1"/>
</dbReference>
<dbReference type="InterPro" id="IPR018060">
    <property type="entry name" value="HTH_AraC"/>
</dbReference>
<dbReference type="GO" id="GO:0000155">
    <property type="term" value="F:phosphorelay sensor kinase activity"/>
    <property type="evidence" value="ECO:0007669"/>
    <property type="project" value="InterPro"/>
</dbReference>
<dbReference type="STRING" id="742766.HMPREF9455_01412"/>
<dbReference type="InterPro" id="IPR011006">
    <property type="entry name" value="CheY-like_superfamily"/>
</dbReference>
<dbReference type="eggNOG" id="COG2205">
    <property type="taxonomic scope" value="Bacteria"/>
</dbReference>
<evidence type="ECO:0000256" key="7">
    <source>
        <dbReference type="PROSITE-ProRule" id="PRU00169"/>
    </source>
</evidence>
<dbReference type="eggNOG" id="COG1879">
    <property type="taxonomic scope" value="Bacteria"/>
</dbReference>
<keyword evidence="9" id="KW-0812">Transmembrane</keyword>
<dbReference type="SUPFAM" id="SSF46689">
    <property type="entry name" value="Homeodomain-like"/>
    <property type="match status" value="1"/>
</dbReference>
<dbReference type="SMART" id="SM00387">
    <property type="entry name" value="HATPase_c"/>
    <property type="match status" value="1"/>
</dbReference>
<proteinExistence type="predicted"/>
<keyword evidence="6" id="KW-0804">Transcription</keyword>
<organism evidence="13 14">
    <name type="scientific">Dysgonomonas gadei ATCC BAA-286</name>
    <dbReference type="NCBI Taxonomy" id="742766"/>
    <lineage>
        <taxon>Bacteria</taxon>
        <taxon>Pseudomonadati</taxon>
        <taxon>Bacteroidota</taxon>
        <taxon>Bacteroidia</taxon>
        <taxon>Bacteroidales</taxon>
        <taxon>Dysgonomonadaceae</taxon>
        <taxon>Dysgonomonas</taxon>
    </lineage>
</organism>
<dbReference type="PROSITE" id="PS00041">
    <property type="entry name" value="HTH_ARAC_FAMILY_1"/>
    <property type="match status" value="1"/>
</dbReference>
<dbReference type="InterPro" id="IPR036097">
    <property type="entry name" value="HisK_dim/P_sf"/>
</dbReference>
<dbReference type="InterPro" id="IPR025997">
    <property type="entry name" value="SBP_2_dom"/>
</dbReference>
<accession>F5IWE5</accession>
<feature type="transmembrane region" description="Helical" evidence="9">
    <location>
        <begin position="350"/>
        <end position="372"/>
    </location>
</feature>
<evidence type="ECO:0000256" key="6">
    <source>
        <dbReference type="ARBA" id="ARBA00023163"/>
    </source>
</evidence>
<dbReference type="AlphaFoldDB" id="F5IWE5"/>
<dbReference type="Gene3D" id="3.30.565.10">
    <property type="entry name" value="Histidine kinase-like ATPase, C-terminal domain"/>
    <property type="match status" value="1"/>
</dbReference>
<evidence type="ECO:0000256" key="1">
    <source>
        <dbReference type="ARBA" id="ARBA00000085"/>
    </source>
</evidence>
<feature type="modified residue" description="4-aspartylphosphate" evidence="7">
    <location>
        <position position="729"/>
    </location>
</feature>
<keyword evidence="9" id="KW-1133">Transmembrane helix</keyword>
<dbReference type="InterPro" id="IPR036890">
    <property type="entry name" value="HATPase_C_sf"/>
</dbReference>
<dbReference type="InterPro" id="IPR005467">
    <property type="entry name" value="His_kinase_dom"/>
</dbReference>
<dbReference type="InterPro" id="IPR001789">
    <property type="entry name" value="Sig_transdc_resp-reg_receiver"/>
</dbReference>
<feature type="domain" description="Response regulatory" evidence="12">
    <location>
        <begin position="681"/>
        <end position="796"/>
    </location>
</feature>
<feature type="coiled-coil region" evidence="8">
    <location>
        <begin position="375"/>
        <end position="416"/>
    </location>
</feature>
<evidence type="ECO:0000313" key="13">
    <source>
        <dbReference type="EMBL" id="EGK02455.1"/>
    </source>
</evidence>
<evidence type="ECO:0000256" key="2">
    <source>
        <dbReference type="ARBA" id="ARBA00012438"/>
    </source>
</evidence>
<dbReference type="PROSITE" id="PS50110">
    <property type="entry name" value="RESPONSE_REGULATORY"/>
    <property type="match status" value="1"/>
</dbReference>
<keyword evidence="8" id="KW-0175">Coiled coil</keyword>
<evidence type="ECO:0000256" key="8">
    <source>
        <dbReference type="SAM" id="Coils"/>
    </source>
</evidence>
<dbReference type="InterPro" id="IPR028082">
    <property type="entry name" value="Peripla_BP_I"/>
</dbReference>
<dbReference type="SUPFAM" id="SSF53822">
    <property type="entry name" value="Periplasmic binding protein-like I"/>
    <property type="match status" value="1"/>
</dbReference>
<evidence type="ECO:0000256" key="3">
    <source>
        <dbReference type="ARBA" id="ARBA00022553"/>
    </source>
</evidence>
<dbReference type="Pfam" id="PF12833">
    <property type="entry name" value="HTH_18"/>
    <property type="match status" value="1"/>
</dbReference>
<dbReference type="EMBL" id="ADLV01000017">
    <property type="protein sequence ID" value="EGK02455.1"/>
    <property type="molecule type" value="Genomic_DNA"/>
</dbReference>
<dbReference type="InterPro" id="IPR009057">
    <property type="entry name" value="Homeodomain-like_sf"/>
</dbReference>
<dbReference type="CDD" id="cd06308">
    <property type="entry name" value="PBP1_sensor_kinase-like"/>
    <property type="match status" value="1"/>
</dbReference>
<dbReference type="SMART" id="SM00388">
    <property type="entry name" value="HisKA"/>
    <property type="match status" value="1"/>
</dbReference>
<dbReference type="EC" id="2.7.13.3" evidence="2"/>
<sequence length="929" mass="105970">MLFVFLLPCSIFDAMKIRILLCFIPLFLFFACKRDKDVRYTIGVSQCSDDLWRETMNNEMQREIGFHKDANIIIRSVKDDTQKQIEDIEWLIEQDVNLLIISPNESKALTPVIQKAYKSGIPVILVDRRIDTEDYTAYVGADNYQIGKEVGLYAAGILNGRGNIVEIRGWNGSTSDAERHAGFVDGLKNYPDIRIIAEARGNFLKEEAKLQMSNILSEYDHIDLVFAMNDPMAAGVYEASRKYTGKTPFIIGVDALSGEGGGIQNIQNNIQDASFIYPTGGDKVVDLAMKILKSQPFDRENTLYTTVVDKSNVRVLQLQTEQVAEQQSKIDSINSSLNDSLERYTNQKTLFYISIIAIVLISFFLLISFQAYRAKSKANRLLAHQNEEIKRQAEELREQKEQLLTISKQLEEATHAKLVFFTNISHEFKTPLSLILGPVESLLSEGCLTKDQHELLTLVKKNSNRLLYLISEIIEFRSYENDKMNMHFSEGNLKEFIEDVNPLFSDWIKRKRVNFSFVTDDNSFDMVFDKEKVEKIYFNLISNALKFVNISGEVKVELKKKILESGDYVELSVFNSGSYIPPEILRNVFDRFYKVDQSNEGTGIGLSLTTALVDAHKGKIDVWSDEDKGTTFCVLLPLALDDLTISDLYVPGFIESRLELETDEFEPGLEQEISGNEDKPIVLVVEDNYDMRKFIKHILYKEYDIITADNGADGISKAKKFIPDIIISDVMMPEKDGFELCSLLKENVSTNHIPIILLTACSLDEQKAIGFENGADAYIPKPFNAHLLKIRVRKLIENRQKIKEAFGNNLINDSKKESLGEIEQNFINDFQAYVEKYITNPELSVDELADHLKLSRSQLYRKIKSLTNYSPNELIRIVRLKYAKQMLNSKIKSISEVAYEAGFSSPSYFAKCFKDIYGESPTEYLERLE</sequence>
<dbReference type="PROSITE" id="PS50109">
    <property type="entry name" value="HIS_KIN"/>
    <property type="match status" value="1"/>
</dbReference>
<dbReference type="eggNOG" id="COG0745">
    <property type="taxonomic scope" value="Bacteria"/>
</dbReference>
<dbReference type="Gene3D" id="6.10.250.850">
    <property type="match status" value="1"/>
</dbReference>
<feature type="domain" description="HTH araC/xylS-type" evidence="10">
    <location>
        <begin position="828"/>
        <end position="927"/>
    </location>
</feature>
<protein>
    <recommendedName>
        <fullName evidence="2">histidine kinase</fullName>
        <ecNumber evidence="2">2.7.13.3</ecNumber>
    </recommendedName>
</protein>
<dbReference type="Pfam" id="PF00512">
    <property type="entry name" value="HisKA"/>
    <property type="match status" value="1"/>
</dbReference>
<evidence type="ECO:0000256" key="5">
    <source>
        <dbReference type="ARBA" id="ARBA00023125"/>
    </source>
</evidence>
<keyword evidence="4" id="KW-0805">Transcription regulation</keyword>
<dbReference type="HOGENOM" id="CLU_000445_28_7_10"/>
<dbReference type="Gene3D" id="1.10.10.60">
    <property type="entry name" value="Homeodomain-like"/>
    <property type="match status" value="1"/>
</dbReference>
<name>F5IWE5_9BACT</name>
<dbReference type="InterPro" id="IPR003661">
    <property type="entry name" value="HisK_dim/P_dom"/>
</dbReference>
<dbReference type="Pfam" id="PF02518">
    <property type="entry name" value="HATPase_c"/>
    <property type="match status" value="1"/>
</dbReference>
<dbReference type="InterPro" id="IPR004358">
    <property type="entry name" value="Sig_transdc_His_kin-like_C"/>
</dbReference>
<dbReference type="Proteomes" id="UP000004913">
    <property type="component" value="Unassembled WGS sequence"/>
</dbReference>
<dbReference type="SUPFAM" id="SSF55874">
    <property type="entry name" value="ATPase domain of HSP90 chaperone/DNA topoisomerase II/histidine kinase"/>
    <property type="match status" value="1"/>
</dbReference>
<evidence type="ECO:0000259" key="12">
    <source>
        <dbReference type="PROSITE" id="PS50110"/>
    </source>
</evidence>
<dbReference type="InterPro" id="IPR018062">
    <property type="entry name" value="HTH_AraC-typ_CS"/>
</dbReference>
<evidence type="ECO:0000259" key="11">
    <source>
        <dbReference type="PROSITE" id="PS50109"/>
    </source>
</evidence>
<keyword evidence="14" id="KW-1185">Reference proteome</keyword>
<keyword evidence="9" id="KW-0472">Membrane</keyword>
<evidence type="ECO:0000313" key="14">
    <source>
        <dbReference type="Proteomes" id="UP000004913"/>
    </source>
</evidence>
<comment type="catalytic activity">
    <reaction evidence="1">
        <text>ATP + protein L-histidine = ADP + protein N-phospho-L-histidine.</text>
        <dbReference type="EC" id="2.7.13.3"/>
    </reaction>
</comment>
<gene>
    <name evidence="13" type="ORF">HMPREF9455_01412</name>
</gene>
<dbReference type="SUPFAM" id="SSF52172">
    <property type="entry name" value="CheY-like"/>
    <property type="match status" value="1"/>
</dbReference>
<dbReference type="InterPro" id="IPR003594">
    <property type="entry name" value="HATPase_dom"/>
</dbReference>
<keyword evidence="5" id="KW-0238">DNA-binding</keyword>